<feature type="transmembrane region" description="Helical" evidence="1">
    <location>
        <begin position="36"/>
        <end position="53"/>
    </location>
</feature>
<evidence type="ECO:0000313" key="3">
    <source>
        <dbReference type="Proteomes" id="UP001500540"/>
    </source>
</evidence>
<keyword evidence="3" id="KW-1185">Reference proteome</keyword>
<protein>
    <submittedName>
        <fullName evidence="2">Uncharacterized protein</fullName>
    </submittedName>
</protein>
<gene>
    <name evidence="2" type="ORF">GCM10022240_17050</name>
</gene>
<accession>A0ABP7GIG5</accession>
<dbReference type="RefSeq" id="WP_344782566.1">
    <property type="nucleotide sequence ID" value="NZ_BAABAF010000006.1"/>
</dbReference>
<evidence type="ECO:0000313" key="2">
    <source>
        <dbReference type="EMBL" id="GAA3765406.1"/>
    </source>
</evidence>
<sequence length="74" mass="8096">MTTPERGRTPGRWRLLLGTVVLFGLGVLIGLILQNVVLGLLLAGLIWLGWVIARQSSRGHTPKHDDIDDDGARL</sequence>
<organism evidence="2 3">
    <name type="scientific">Microbacterium kribbense</name>
    <dbReference type="NCBI Taxonomy" id="433645"/>
    <lineage>
        <taxon>Bacteria</taxon>
        <taxon>Bacillati</taxon>
        <taxon>Actinomycetota</taxon>
        <taxon>Actinomycetes</taxon>
        <taxon>Micrococcales</taxon>
        <taxon>Microbacteriaceae</taxon>
        <taxon>Microbacterium</taxon>
    </lineage>
</organism>
<feature type="transmembrane region" description="Helical" evidence="1">
    <location>
        <begin position="12"/>
        <end position="30"/>
    </location>
</feature>
<comment type="caution">
    <text evidence="2">The sequence shown here is derived from an EMBL/GenBank/DDBJ whole genome shotgun (WGS) entry which is preliminary data.</text>
</comment>
<reference evidence="3" key="1">
    <citation type="journal article" date="2019" name="Int. J. Syst. Evol. Microbiol.">
        <title>The Global Catalogue of Microorganisms (GCM) 10K type strain sequencing project: providing services to taxonomists for standard genome sequencing and annotation.</title>
        <authorList>
            <consortium name="The Broad Institute Genomics Platform"/>
            <consortium name="The Broad Institute Genome Sequencing Center for Infectious Disease"/>
            <person name="Wu L."/>
            <person name="Ma J."/>
        </authorList>
    </citation>
    <scope>NUCLEOTIDE SEQUENCE [LARGE SCALE GENOMIC DNA]</scope>
    <source>
        <strain evidence="3">JCM 16950</strain>
    </source>
</reference>
<dbReference type="EMBL" id="BAABAF010000006">
    <property type="protein sequence ID" value="GAA3765406.1"/>
    <property type="molecule type" value="Genomic_DNA"/>
</dbReference>
<keyword evidence="1" id="KW-1133">Transmembrane helix</keyword>
<name>A0ABP7GIG5_9MICO</name>
<keyword evidence="1" id="KW-0812">Transmembrane</keyword>
<dbReference type="Proteomes" id="UP001500540">
    <property type="component" value="Unassembled WGS sequence"/>
</dbReference>
<proteinExistence type="predicted"/>
<keyword evidence="1" id="KW-0472">Membrane</keyword>
<evidence type="ECO:0000256" key="1">
    <source>
        <dbReference type="SAM" id="Phobius"/>
    </source>
</evidence>